<protein>
    <submittedName>
        <fullName evidence="1">Uncharacterized protein</fullName>
    </submittedName>
</protein>
<proteinExistence type="predicted"/>
<evidence type="ECO:0000313" key="2">
    <source>
        <dbReference type="Proteomes" id="UP000267342"/>
    </source>
</evidence>
<accession>A0A348HET3</accession>
<dbReference type="Proteomes" id="UP000267342">
    <property type="component" value="Chromosome"/>
</dbReference>
<name>A0A348HET3_9GAMM</name>
<organism evidence="1 2">
    <name type="scientific">Zymobacter palmae</name>
    <dbReference type="NCBI Taxonomy" id="33074"/>
    <lineage>
        <taxon>Bacteria</taxon>
        <taxon>Pseudomonadati</taxon>
        <taxon>Pseudomonadota</taxon>
        <taxon>Gammaproteobacteria</taxon>
        <taxon>Oceanospirillales</taxon>
        <taxon>Halomonadaceae</taxon>
        <taxon>Zymobacter group</taxon>
        <taxon>Zymobacter</taxon>
    </lineage>
</organism>
<keyword evidence="2" id="KW-1185">Reference proteome</keyword>
<dbReference type="AlphaFoldDB" id="A0A348HET3"/>
<gene>
    <name evidence="1" type="ORF">ZBT109_1375</name>
</gene>
<dbReference type="EMBL" id="AP018933">
    <property type="protein sequence ID" value="BBG30135.1"/>
    <property type="molecule type" value="Genomic_DNA"/>
</dbReference>
<sequence length="41" mass="4459">MTSPMPTAWAMSFMASADSLDPISIKDIPHWATLPPAVNMK</sequence>
<dbReference type="KEGG" id="zpl:ZBT109_1375"/>
<evidence type="ECO:0000313" key="1">
    <source>
        <dbReference type="EMBL" id="BBG30135.1"/>
    </source>
</evidence>
<reference evidence="1 2" key="1">
    <citation type="submission" date="2018-09" db="EMBL/GenBank/DDBJ databases">
        <title>Zymobacter palmae IAM14233 (=T109) whole genome analysis.</title>
        <authorList>
            <person name="Yanase H."/>
        </authorList>
    </citation>
    <scope>NUCLEOTIDE SEQUENCE [LARGE SCALE GENOMIC DNA]</scope>
    <source>
        <strain evidence="1 2">IAM14233</strain>
    </source>
</reference>